<accession>A0A8T0GQW8</accession>
<dbReference type="AlphaFoldDB" id="A0A8T0GQW8"/>
<dbReference type="Proteomes" id="UP000822688">
    <property type="component" value="Chromosome 10"/>
</dbReference>
<protein>
    <submittedName>
        <fullName evidence="1">Uncharacterized protein</fullName>
    </submittedName>
</protein>
<proteinExistence type="predicted"/>
<sequence length="120" mass="13074">MALNGTGPGFESFVGCSGTVSFDNATGSRSISTQLPEYDLVSLTPKYWEMKGLIKNGSMLNLTSLTPPGSEFGPNSTLRCGHPCALHCYDNCEGTPCHLSAKKKLRRIRKLSSTHFWSPF</sequence>
<dbReference type="EMBL" id="CM026431">
    <property type="protein sequence ID" value="KAG0560604.1"/>
    <property type="molecule type" value="Genomic_DNA"/>
</dbReference>
<keyword evidence="2" id="KW-1185">Reference proteome</keyword>
<gene>
    <name evidence="1" type="ORF">KC19_10G192400</name>
</gene>
<name>A0A8T0GQW8_CERPU</name>
<reference evidence="1" key="1">
    <citation type="submission" date="2020-06" db="EMBL/GenBank/DDBJ databases">
        <title>WGS assembly of Ceratodon purpureus strain R40.</title>
        <authorList>
            <person name="Carey S.B."/>
            <person name="Jenkins J."/>
            <person name="Shu S."/>
            <person name="Lovell J.T."/>
            <person name="Sreedasyam A."/>
            <person name="Maumus F."/>
            <person name="Tiley G.P."/>
            <person name="Fernandez-Pozo N."/>
            <person name="Barry K."/>
            <person name="Chen C."/>
            <person name="Wang M."/>
            <person name="Lipzen A."/>
            <person name="Daum C."/>
            <person name="Saski C.A."/>
            <person name="Payton A.C."/>
            <person name="Mcbreen J.C."/>
            <person name="Conrad R.E."/>
            <person name="Kollar L.M."/>
            <person name="Olsson S."/>
            <person name="Huttunen S."/>
            <person name="Landis J.B."/>
            <person name="Wickett N.J."/>
            <person name="Johnson M.G."/>
            <person name="Rensing S.A."/>
            <person name="Grimwood J."/>
            <person name="Schmutz J."/>
            <person name="Mcdaniel S.F."/>
        </authorList>
    </citation>
    <scope>NUCLEOTIDE SEQUENCE</scope>
    <source>
        <strain evidence="1">R40</strain>
    </source>
</reference>
<evidence type="ECO:0000313" key="2">
    <source>
        <dbReference type="Proteomes" id="UP000822688"/>
    </source>
</evidence>
<evidence type="ECO:0000313" key="1">
    <source>
        <dbReference type="EMBL" id="KAG0560604.1"/>
    </source>
</evidence>
<organism evidence="1 2">
    <name type="scientific">Ceratodon purpureus</name>
    <name type="common">Fire moss</name>
    <name type="synonym">Dicranum purpureum</name>
    <dbReference type="NCBI Taxonomy" id="3225"/>
    <lineage>
        <taxon>Eukaryota</taxon>
        <taxon>Viridiplantae</taxon>
        <taxon>Streptophyta</taxon>
        <taxon>Embryophyta</taxon>
        <taxon>Bryophyta</taxon>
        <taxon>Bryophytina</taxon>
        <taxon>Bryopsida</taxon>
        <taxon>Dicranidae</taxon>
        <taxon>Pseudoditrichales</taxon>
        <taxon>Ditrichaceae</taxon>
        <taxon>Ceratodon</taxon>
    </lineage>
</organism>
<comment type="caution">
    <text evidence="1">The sequence shown here is derived from an EMBL/GenBank/DDBJ whole genome shotgun (WGS) entry which is preliminary data.</text>
</comment>